<dbReference type="Gene3D" id="3.40.50.150">
    <property type="entry name" value="Vaccinia Virus protein VP39"/>
    <property type="match status" value="1"/>
</dbReference>
<comment type="caution">
    <text evidence="3">The sequence shown here is derived from an EMBL/GenBank/DDBJ whole genome shotgun (WGS) entry which is preliminary data.</text>
</comment>
<keyword evidence="4" id="KW-1185">Reference proteome</keyword>
<dbReference type="Proteomes" id="UP001144673">
    <property type="component" value="Chromosome 6"/>
</dbReference>
<accession>A0A9W8QE48</accession>
<sequence length="336" mass="38181">MESRPDPIAATEDDSSIDSFDNRSEVSDLGSSASSLTSIDTEILLGEVGEGRRTYAVYGKKEYGFPMDAQELERLDVCHIKYFALLEKHHFLSPIDDKYNPQRILDLGCGTGAWCIDVADMFPSAIVVGVDKAVTQPDFVPPNCSFEIDDIEEDWTWKDETADFIFARDLILSIRDFPRLIEQSYKHLKPGGWAEFHCVTGVLHCDDGTVANDSAFQRFSAMLQDSCSKYGTPVDDPVRWRAQFEHAGFEDVVEEVFKLPCGPWAKDARLRLLGGWEQKNLLNNLEGMVMRLFQKALGQSEEEITVYLSQLRDDIRNRDVHAYWPFYTVRGRKPLS</sequence>
<feature type="region of interest" description="Disordered" evidence="2">
    <location>
        <begin position="1"/>
        <end position="32"/>
    </location>
</feature>
<dbReference type="SUPFAM" id="SSF53335">
    <property type="entry name" value="S-adenosyl-L-methionine-dependent methyltransferases"/>
    <property type="match status" value="1"/>
</dbReference>
<comment type="similarity">
    <text evidence="1">Belongs to the methyltransferase superfamily. LaeA methyltransferase family.</text>
</comment>
<dbReference type="RefSeq" id="XP_056055088.1">
    <property type="nucleotide sequence ID" value="XM_056198107.1"/>
</dbReference>
<dbReference type="KEGG" id="amus:LMH87_000234"/>
<dbReference type="InterPro" id="IPR029063">
    <property type="entry name" value="SAM-dependent_MTases_sf"/>
</dbReference>
<name>A0A9W8QE48_AKAMU</name>
<evidence type="ECO:0000313" key="4">
    <source>
        <dbReference type="Proteomes" id="UP001144673"/>
    </source>
</evidence>
<evidence type="ECO:0000256" key="2">
    <source>
        <dbReference type="SAM" id="MobiDB-lite"/>
    </source>
</evidence>
<dbReference type="CDD" id="cd02440">
    <property type="entry name" value="AdoMet_MTases"/>
    <property type="match status" value="1"/>
</dbReference>
<dbReference type="GeneID" id="80887393"/>
<evidence type="ECO:0000313" key="3">
    <source>
        <dbReference type="EMBL" id="KAJ4154964.1"/>
    </source>
</evidence>
<gene>
    <name evidence="3" type="ORF">LMH87_000234</name>
</gene>
<dbReference type="Pfam" id="PF13489">
    <property type="entry name" value="Methyltransf_23"/>
    <property type="match status" value="1"/>
</dbReference>
<dbReference type="PANTHER" id="PTHR43591">
    <property type="entry name" value="METHYLTRANSFERASE"/>
    <property type="match status" value="1"/>
</dbReference>
<dbReference type="GO" id="GO:0008168">
    <property type="term" value="F:methyltransferase activity"/>
    <property type="evidence" value="ECO:0007669"/>
    <property type="project" value="TreeGrafter"/>
</dbReference>
<evidence type="ECO:0008006" key="5">
    <source>
        <dbReference type="Google" id="ProtNLM"/>
    </source>
</evidence>
<dbReference type="PANTHER" id="PTHR43591:SF31">
    <property type="entry name" value="LAEA-LIKE, PUTATIVE (AFU_ORTHOLOGUE AFUA_8G01930)-RELATED"/>
    <property type="match status" value="1"/>
</dbReference>
<dbReference type="AlphaFoldDB" id="A0A9W8QE48"/>
<reference evidence="3" key="1">
    <citation type="journal article" date="2023" name="Access Microbiol">
        <title>De-novo genome assembly for Akanthomyces muscarius, a biocontrol agent of insect agricultural pests.</title>
        <authorList>
            <person name="Erdos Z."/>
            <person name="Studholme D.J."/>
            <person name="Raymond B."/>
            <person name="Sharma M."/>
        </authorList>
    </citation>
    <scope>NUCLEOTIDE SEQUENCE</scope>
    <source>
        <strain evidence="3">Ve6</strain>
    </source>
</reference>
<proteinExistence type="inferred from homology"/>
<dbReference type="EMBL" id="JAJHUN010000007">
    <property type="protein sequence ID" value="KAJ4154964.1"/>
    <property type="molecule type" value="Genomic_DNA"/>
</dbReference>
<organism evidence="3 4">
    <name type="scientific">Akanthomyces muscarius</name>
    <name type="common">Entomopathogenic fungus</name>
    <name type="synonym">Lecanicillium muscarium</name>
    <dbReference type="NCBI Taxonomy" id="2231603"/>
    <lineage>
        <taxon>Eukaryota</taxon>
        <taxon>Fungi</taxon>
        <taxon>Dikarya</taxon>
        <taxon>Ascomycota</taxon>
        <taxon>Pezizomycotina</taxon>
        <taxon>Sordariomycetes</taxon>
        <taxon>Hypocreomycetidae</taxon>
        <taxon>Hypocreales</taxon>
        <taxon>Cordycipitaceae</taxon>
        <taxon>Akanthomyces</taxon>
    </lineage>
</organism>
<evidence type="ECO:0000256" key="1">
    <source>
        <dbReference type="ARBA" id="ARBA00038158"/>
    </source>
</evidence>
<protein>
    <recommendedName>
        <fullName evidence="5">Methyltransferase</fullName>
    </recommendedName>
</protein>